<dbReference type="SUPFAM" id="SSF55874">
    <property type="entry name" value="ATPase domain of HSP90 chaperone/DNA topoisomerase II/histidine kinase"/>
    <property type="match status" value="1"/>
</dbReference>
<dbReference type="EC" id="2.7.13.3" evidence="2"/>
<comment type="caution">
    <text evidence="8">The sequence shown here is derived from an EMBL/GenBank/DDBJ whole genome shotgun (WGS) entry which is preliminary data.</text>
</comment>
<dbReference type="Gene3D" id="1.10.287.130">
    <property type="match status" value="1"/>
</dbReference>
<feature type="domain" description="Response regulatory" evidence="7">
    <location>
        <begin position="9"/>
        <end position="125"/>
    </location>
</feature>
<comment type="catalytic activity">
    <reaction evidence="1">
        <text>ATP + protein L-histidine = ADP + protein N-phospho-L-histidine.</text>
        <dbReference type="EC" id="2.7.13.3"/>
    </reaction>
</comment>
<organism evidence="8 9">
    <name type="scientific">Geothrix limicola</name>
    <dbReference type="NCBI Taxonomy" id="2927978"/>
    <lineage>
        <taxon>Bacteria</taxon>
        <taxon>Pseudomonadati</taxon>
        <taxon>Acidobacteriota</taxon>
        <taxon>Holophagae</taxon>
        <taxon>Holophagales</taxon>
        <taxon>Holophagaceae</taxon>
        <taxon>Geothrix</taxon>
    </lineage>
</organism>
<dbReference type="InterPro" id="IPR001789">
    <property type="entry name" value="Sig_transdc_resp-reg_receiver"/>
</dbReference>
<accession>A0ABQ5QBC1</accession>
<evidence type="ECO:0000256" key="3">
    <source>
        <dbReference type="ARBA" id="ARBA00022553"/>
    </source>
</evidence>
<name>A0ABQ5QBC1_9BACT</name>
<evidence type="ECO:0000259" key="7">
    <source>
        <dbReference type="PROSITE" id="PS50110"/>
    </source>
</evidence>
<dbReference type="SMART" id="SM00448">
    <property type="entry name" value="REC"/>
    <property type="match status" value="1"/>
</dbReference>
<feature type="modified residue" description="4-aspartylphosphate" evidence="4">
    <location>
        <position position="58"/>
    </location>
</feature>
<keyword evidence="5" id="KW-0175">Coiled coil</keyword>
<dbReference type="SMART" id="SM00387">
    <property type="entry name" value="HATPase_c"/>
    <property type="match status" value="1"/>
</dbReference>
<keyword evidence="3 4" id="KW-0597">Phosphoprotein</keyword>
<evidence type="ECO:0000313" key="9">
    <source>
        <dbReference type="Proteomes" id="UP001165069"/>
    </source>
</evidence>
<dbReference type="PANTHER" id="PTHR43547">
    <property type="entry name" value="TWO-COMPONENT HISTIDINE KINASE"/>
    <property type="match status" value="1"/>
</dbReference>
<sequence>MNDLRPQHDILVIDDNPSNLGVLSDLLRDQGYRVRVAQSGHRGLEAAQIAKPDLILLDITMPDMDGFEVCTRLKADPELAAIPVVFLSAHEGTLEKLKAFESGGADYVQKPFQVQEVLMRVRLQLRLASLQGELQAKNQDLEASNNSLREQAELVHHALFEAKALNRELIGLNEKLRQSEEIQSRFLARMRHEINNPLSAIIALADQALQAAFSPEQIHSACARIKAEASYLDFQIRNLFAAADLEAGAVQPSVTQVDVGSVLRNVMEAFSHEAQAKALTVRLEGGSGPTPLVFGTDAAMLRIITANLLANAIEYSSEGQTIRLRAALEEATLRLEIEDEGIGIRPEDRSRIFDRFKQLEEGPTRAHRGQGLGLPVTKALVDLLNGTIDVGGEVGKGAVFTCRLPRFTAMDETSTSSFEGNMFIFESPEEL</sequence>
<feature type="domain" description="Histidine kinase" evidence="6">
    <location>
        <begin position="189"/>
        <end position="408"/>
    </location>
</feature>
<dbReference type="SMART" id="SM00388">
    <property type="entry name" value="HisKA"/>
    <property type="match status" value="1"/>
</dbReference>
<dbReference type="Pfam" id="PF00072">
    <property type="entry name" value="Response_reg"/>
    <property type="match status" value="1"/>
</dbReference>
<evidence type="ECO:0000256" key="2">
    <source>
        <dbReference type="ARBA" id="ARBA00012438"/>
    </source>
</evidence>
<dbReference type="Proteomes" id="UP001165069">
    <property type="component" value="Unassembled WGS sequence"/>
</dbReference>
<dbReference type="PANTHER" id="PTHR43547:SF2">
    <property type="entry name" value="HYBRID SIGNAL TRANSDUCTION HISTIDINE KINASE C"/>
    <property type="match status" value="1"/>
</dbReference>
<dbReference type="Gene3D" id="3.30.565.10">
    <property type="entry name" value="Histidine kinase-like ATPase, C-terminal domain"/>
    <property type="match status" value="1"/>
</dbReference>
<dbReference type="InterPro" id="IPR005467">
    <property type="entry name" value="His_kinase_dom"/>
</dbReference>
<dbReference type="CDD" id="cd00082">
    <property type="entry name" value="HisKA"/>
    <property type="match status" value="1"/>
</dbReference>
<keyword evidence="9" id="KW-1185">Reference proteome</keyword>
<dbReference type="Gene3D" id="3.40.50.2300">
    <property type="match status" value="1"/>
</dbReference>
<dbReference type="InterPro" id="IPR003594">
    <property type="entry name" value="HATPase_dom"/>
</dbReference>
<dbReference type="InterPro" id="IPR036890">
    <property type="entry name" value="HATPase_C_sf"/>
</dbReference>
<gene>
    <name evidence="8" type="ORF">GETHLI_02380</name>
</gene>
<dbReference type="InterPro" id="IPR011006">
    <property type="entry name" value="CheY-like_superfamily"/>
</dbReference>
<dbReference type="InterPro" id="IPR003661">
    <property type="entry name" value="HisK_dim/P_dom"/>
</dbReference>
<evidence type="ECO:0000259" key="6">
    <source>
        <dbReference type="PROSITE" id="PS50109"/>
    </source>
</evidence>
<evidence type="ECO:0000256" key="4">
    <source>
        <dbReference type="PROSITE-ProRule" id="PRU00169"/>
    </source>
</evidence>
<dbReference type="Pfam" id="PF02518">
    <property type="entry name" value="HATPase_c"/>
    <property type="match status" value="1"/>
</dbReference>
<evidence type="ECO:0000313" key="8">
    <source>
        <dbReference type="EMBL" id="GLH71736.1"/>
    </source>
</evidence>
<feature type="coiled-coil region" evidence="5">
    <location>
        <begin position="120"/>
        <end position="182"/>
    </location>
</feature>
<dbReference type="InterPro" id="IPR036097">
    <property type="entry name" value="HisK_dim/P_sf"/>
</dbReference>
<evidence type="ECO:0000256" key="1">
    <source>
        <dbReference type="ARBA" id="ARBA00000085"/>
    </source>
</evidence>
<dbReference type="PRINTS" id="PR00344">
    <property type="entry name" value="BCTRLSENSOR"/>
</dbReference>
<proteinExistence type="predicted"/>
<dbReference type="Pfam" id="PF00512">
    <property type="entry name" value="HisKA"/>
    <property type="match status" value="1"/>
</dbReference>
<reference evidence="8 9" key="1">
    <citation type="journal article" date="2023" name="Antonie Van Leeuwenhoek">
        <title>Mesoterricola silvestris gen. nov., sp. nov., Mesoterricola sediminis sp. nov., Geothrix oryzae sp. nov., Geothrix edaphica sp. nov., Geothrix rubra sp. nov., and Geothrix limicola sp. nov., six novel members of Acidobacteriota isolated from soils.</title>
        <authorList>
            <person name="Itoh H."/>
            <person name="Sugisawa Y."/>
            <person name="Mise K."/>
            <person name="Xu Z."/>
            <person name="Kuniyasu M."/>
            <person name="Ushijima N."/>
            <person name="Kawano K."/>
            <person name="Kobayashi E."/>
            <person name="Shiratori Y."/>
            <person name="Masuda Y."/>
            <person name="Senoo K."/>
        </authorList>
    </citation>
    <scope>NUCLEOTIDE SEQUENCE [LARGE SCALE GENOMIC DNA]</scope>
    <source>
        <strain evidence="8 9">Red804</strain>
    </source>
</reference>
<dbReference type="RefSeq" id="WP_285569218.1">
    <property type="nucleotide sequence ID" value="NZ_BSDE01000001.1"/>
</dbReference>
<dbReference type="EMBL" id="BSDE01000001">
    <property type="protein sequence ID" value="GLH71736.1"/>
    <property type="molecule type" value="Genomic_DNA"/>
</dbReference>
<dbReference type="InterPro" id="IPR004358">
    <property type="entry name" value="Sig_transdc_His_kin-like_C"/>
</dbReference>
<dbReference type="SUPFAM" id="SSF47384">
    <property type="entry name" value="Homodimeric domain of signal transducing histidine kinase"/>
    <property type="match status" value="1"/>
</dbReference>
<dbReference type="PROSITE" id="PS50110">
    <property type="entry name" value="RESPONSE_REGULATORY"/>
    <property type="match status" value="1"/>
</dbReference>
<protein>
    <recommendedName>
        <fullName evidence="2">histidine kinase</fullName>
        <ecNumber evidence="2">2.7.13.3</ecNumber>
    </recommendedName>
</protein>
<evidence type="ECO:0000256" key="5">
    <source>
        <dbReference type="SAM" id="Coils"/>
    </source>
</evidence>
<dbReference type="CDD" id="cd19920">
    <property type="entry name" value="REC_PA4781-like"/>
    <property type="match status" value="1"/>
</dbReference>
<dbReference type="PROSITE" id="PS50109">
    <property type="entry name" value="HIS_KIN"/>
    <property type="match status" value="1"/>
</dbReference>
<dbReference type="SUPFAM" id="SSF52172">
    <property type="entry name" value="CheY-like"/>
    <property type="match status" value="1"/>
</dbReference>